<dbReference type="PRINTS" id="PR01217">
    <property type="entry name" value="PRICHEXTENSN"/>
</dbReference>
<keyword evidence="4" id="KW-1185">Reference proteome</keyword>
<name>A0A251S5S9_HELAN</name>
<dbReference type="InterPro" id="IPR013103">
    <property type="entry name" value="RVT_2"/>
</dbReference>
<dbReference type="EMBL" id="CM007904">
    <property type="protein sequence ID" value="OTF94018.1"/>
    <property type="molecule type" value="Genomic_DNA"/>
</dbReference>
<dbReference type="InterPro" id="IPR043502">
    <property type="entry name" value="DNA/RNA_pol_sf"/>
</dbReference>
<sequence length="590" mass="65788">MTGPITQTKQPNPLLPQTTPLPRLPHSPTQPLTYSGRPRPTPHAGPTAGPTFNPDPLAPPASPIQPTTPSCPAHSTQAHNFPDPPSSPAQQPTTSTAPHSGSPPPTRTMRTRAMDDISKPKHHFNLHTTTIVPIPKSPQVALSPPEWLTAMTNEFSALIKNETWELVPHQPDMNIIRCMWIFKHKFRSDGSLERYKARLVCDGRSQQVGIDCGDTFSPVVKPATIHLILTLALSRSWAINQLDVTYAFLHGNLEETVYMHQPMGFRDSQFPGHVCKLKKSLYGLKQAPRAWYQRFTDFVLLQGFKQSKSENSLFIYHHGQDTAYLLLYVDDIILTTFSDTLHRRIMNSLSGEFAMKDLGPLSHFLGISVTRTGDNMFLSHHSYAKDIIRRAAMDSCKPVATPVDTGSKLGANSSAPFHDPTTYRSLAGALQYLTFTRPDISYAVQQICMHMHSPSNDHWHALKRIIRYIQGTTDYGLYLNPAPTISLRAYTDADWAGCPDTRRSTSGYCVYLGDNLLSWSSKRQPSVSRSSAEAEYRGVANVVSEICWLRNLLLELNQLLLKATSFTVTMSAQFIYRVTVFGISGPNILN</sequence>
<dbReference type="Pfam" id="PF07727">
    <property type="entry name" value="RVT_2"/>
    <property type="match status" value="1"/>
</dbReference>
<dbReference type="AlphaFoldDB" id="A0A251S5S9"/>
<proteinExistence type="predicted"/>
<dbReference type="InParanoid" id="A0A251S5S9"/>
<organism evidence="3 4">
    <name type="scientific">Helianthus annuus</name>
    <name type="common">Common sunflower</name>
    <dbReference type="NCBI Taxonomy" id="4232"/>
    <lineage>
        <taxon>Eukaryota</taxon>
        <taxon>Viridiplantae</taxon>
        <taxon>Streptophyta</taxon>
        <taxon>Embryophyta</taxon>
        <taxon>Tracheophyta</taxon>
        <taxon>Spermatophyta</taxon>
        <taxon>Magnoliopsida</taxon>
        <taxon>eudicotyledons</taxon>
        <taxon>Gunneridae</taxon>
        <taxon>Pentapetalae</taxon>
        <taxon>asterids</taxon>
        <taxon>campanulids</taxon>
        <taxon>Asterales</taxon>
        <taxon>Asteraceae</taxon>
        <taxon>Asteroideae</taxon>
        <taxon>Heliantheae alliance</taxon>
        <taxon>Heliantheae</taxon>
        <taxon>Helianthus</taxon>
    </lineage>
</organism>
<evidence type="ECO:0000256" key="1">
    <source>
        <dbReference type="SAM" id="MobiDB-lite"/>
    </source>
</evidence>
<dbReference type="CDD" id="cd09272">
    <property type="entry name" value="RNase_HI_RT_Ty1"/>
    <property type="match status" value="1"/>
</dbReference>
<dbReference type="PANTHER" id="PTHR11439:SF524">
    <property type="entry name" value="RNA-DIRECTED DNA POLYMERASE, PROTEIN KINASE RLK-PELLE-DLSV FAMILY"/>
    <property type="match status" value="1"/>
</dbReference>
<dbReference type="SUPFAM" id="SSF56672">
    <property type="entry name" value="DNA/RNA polymerases"/>
    <property type="match status" value="1"/>
</dbReference>
<evidence type="ECO:0000313" key="3">
    <source>
        <dbReference type="EMBL" id="OTF94018.1"/>
    </source>
</evidence>
<dbReference type="STRING" id="4232.A0A251S5S9"/>
<feature type="compositionally biased region" description="Low complexity" evidence="1">
    <location>
        <begin position="1"/>
        <end position="21"/>
    </location>
</feature>
<dbReference type="OMA" id="ANMVECK"/>
<evidence type="ECO:0000313" key="4">
    <source>
        <dbReference type="Proteomes" id="UP000215914"/>
    </source>
</evidence>
<reference evidence="4" key="1">
    <citation type="journal article" date="2017" name="Nature">
        <title>The sunflower genome provides insights into oil metabolism, flowering and Asterid evolution.</title>
        <authorList>
            <person name="Badouin H."/>
            <person name="Gouzy J."/>
            <person name="Grassa C.J."/>
            <person name="Murat F."/>
            <person name="Staton S.E."/>
            <person name="Cottret L."/>
            <person name="Lelandais-Briere C."/>
            <person name="Owens G.L."/>
            <person name="Carrere S."/>
            <person name="Mayjonade B."/>
            <person name="Legrand L."/>
            <person name="Gill N."/>
            <person name="Kane N.C."/>
            <person name="Bowers J.E."/>
            <person name="Hubner S."/>
            <person name="Bellec A."/>
            <person name="Berard A."/>
            <person name="Berges H."/>
            <person name="Blanchet N."/>
            <person name="Boniface M.C."/>
            <person name="Brunel D."/>
            <person name="Catrice O."/>
            <person name="Chaidir N."/>
            <person name="Claudel C."/>
            <person name="Donnadieu C."/>
            <person name="Faraut T."/>
            <person name="Fievet G."/>
            <person name="Helmstetter N."/>
            <person name="King M."/>
            <person name="Knapp S.J."/>
            <person name="Lai Z."/>
            <person name="Le Paslier M.C."/>
            <person name="Lippi Y."/>
            <person name="Lorenzon L."/>
            <person name="Mandel J.R."/>
            <person name="Marage G."/>
            <person name="Marchand G."/>
            <person name="Marquand E."/>
            <person name="Bret-Mestries E."/>
            <person name="Morien E."/>
            <person name="Nambeesan S."/>
            <person name="Nguyen T."/>
            <person name="Pegot-Espagnet P."/>
            <person name="Pouilly N."/>
            <person name="Raftis F."/>
            <person name="Sallet E."/>
            <person name="Schiex T."/>
            <person name="Thomas J."/>
            <person name="Vandecasteele C."/>
            <person name="Vares D."/>
            <person name="Vear F."/>
            <person name="Vautrin S."/>
            <person name="Crespi M."/>
            <person name="Mangin B."/>
            <person name="Burke J.M."/>
            <person name="Salse J."/>
            <person name="Munos S."/>
            <person name="Vincourt P."/>
            <person name="Rieseberg L.H."/>
            <person name="Langlade N.B."/>
        </authorList>
    </citation>
    <scope>NUCLEOTIDE SEQUENCE [LARGE SCALE GENOMIC DNA]</scope>
    <source>
        <strain evidence="4">cv. SF193</strain>
    </source>
</reference>
<dbReference type="PANTHER" id="PTHR11439">
    <property type="entry name" value="GAG-POL-RELATED RETROTRANSPOSON"/>
    <property type="match status" value="1"/>
</dbReference>
<feature type="compositionally biased region" description="Polar residues" evidence="1">
    <location>
        <begin position="64"/>
        <end position="79"/>
    </location>
</feature>
<protein>
    <submittedName>
        <fullName evidence="3">Putative reverse transcriptase, RNA-dependent DNA polymerase</fullName>
    </submittedName>
</protein>
<evidence type="ECO:0000259" key="2">
    <source>
        <dbReference type="Pfam" id="PF07727"/>
    </source>
</evidence>
<keyword evidence="3" id="KW-0548">Nucleotidyltransferase</keyword>
<feature type="domain" description="Reverse transcriptase Ty1/copia-type" evidence="2">
    <location>
        <begin position="161"/>
        <end position="403"/>
    </location>
</feature>
<feature type="compositionally biased region" description="Low complexity" evidence="1">
    <location>
        <begin position="36"/>
        <end position="51"/>
    </location>
</feature>
<accession>A0A251S5S9</accession>
<keyword evidence="3" id="KW-0808">Transferase</keyword>
<feature type="compositionally biased region" description="Low complexity" evidence="1">
    <location>
        <begin position="88"/>
        <end position="98"/>
    </location>
</feature>
<dbReference type="GO" id="GO:0003964">
    <property type="term" value="F:RNA-directed DNA polymerase activity"/>
    <property type="evidence" value="ECO:0007669"/>
    <property type="project" value="UniProtKB-KW"/>
</dbReference>
<dbReference type="Proteomes" id="UP000215914">
    <property type="component" value="Chromosome 15"/>
</dbReference>
<gene>
    <name evidence="3" type="ORF">HannXRQ_Chr15g0467551</name>
</gene>
<feature type="region of interest" description="Disordered" evidence="1">
    <location>
        <begin position="1"/>
        <end position="110"/>
    </location>
</feature>
<keyword evidence="3" id="KW-0695">RNA-directed DNA polymerase</keyword>